<keyword evidence="2" id="KW-0808">Transferase</keyword>
<dbReference type="Pfam" id="PF00078">
    <property type="entry name" value="RVT_1"/>
    <property type="match status" value="1"/>
</dbReference>
<dbReference type="AlphaFoldDB" id="A0A5B6ULU5"/>
<dbReference type="OrthoDB" id="3695143at2759"/>
<feature type="domain" description="Reverse transcriptase" evidence="1">
    <location>
        <begin position="378"/>
        <end position="644"/>
    </location>
</feature>
<name>A0A5B6ULU5_9ROSI</name>
<reference evidence="3" key="1">
    <citation type="journal article" date="2019" name="Plant Biotechnol. J.">
        <title>Genome sequencing of the Australian wild diploid species Gossypium australe highlights disease resistance and delayed gland morphogenesis.</title>
        <authorList>
            <person name="Cai Y."/>
            <person name="Cai X."/>
            <person name="Wang Q."/>
            <person name="Wang P."/>
            <person name="Zhang Y."/>
            <person name="Cai C."/>
            <person name="Xu Y."/>
            <person name="Wang K."/>
            <person name="Zhou Z."/>
            <person name="Wang C."/>
            <person name="Geng S."/>
            <person name="Li B."/>
            <person name="Dong Q."/>
            <person name="Hou Y."/>
            <person name="Wang H."/>
            <person name="Ai P."/>
            <person name="Liu Z."/>
            <person name="Yi F."/>
            <person name="Sun M."/>
            <person name="An G."/>
            <person name="Cheng J."/>
            <person name="Zhang Y."/>
            <person name="Shi Q."/>
            <person name="Xie Y."/>
            <person name="Shi X."/>
            <person name="Chang Y."/>
            <person name="Huang F."/>
            <person name="Chen Y."/>
            <person name="Hong S."/>
            <person name="Mi L."/>
            <person name="Sun Q."/>
            <person name="Zhang L."/>
            <person name="Zhou B."/>
            <person name="Peng R."/>
            <person name="Zhang X."/>
            <person name="Liu F."/>
        </authorList>
    </citation>
    <scope>NUCLEOTIDE SEQUENCE [LARGE SCALE GENOMIC DNA]</scope>
    <source>
        <strain evidence="3">cv. PA1801</strain>
    </source>
</reference>
<keyword evidence="3" id="KW-1185">Reference proteome</keyword>
<organism evidence="2 3">
    <name type="scientific">Gossypium australe</name>
    <dbReference type="NCBI Taxonomy" id="47621"/>
    <lineage>
        <taxon>Eukaryota</taxon>
        <taxon>Viridiplantae</taxon>
        <taxon>Streptophyta</taxon>
        <taxon>Embryophyta</taxon>
        <taxon>Tracheophyta</taxon>
        <taxon>Spermatophyta</taxon>
        <taxon>Magnoliopsida</taxon>
        <taxon>eudicotyledons</taxon>
        <taxon>Gunneridae</taxon>
        <taxon>Pentapetalae</taxon>
        <taxon>rosids</taxon>
        <taxon>malvids</taxon>
        <taxon>Malvales</taxon>
        <taxon>Malvaceae</taxon>
        <taxon>Malvoideae</taxon>
        <taxon>Gossypium</taxon>
    </lineage>
</organism>
<dbReference type="GO" id="GO:0003964">
    <property type="term" value="F:RNA-directed DNA polymerase activity"/>
    <property type="evidence" value="ECO:0007669"/>
    <property type="project" value="UniProtKB-KW"/>
</dbReference>
<evidence type="ECO:0000259" key="1">
    <source>
        <dbReference type="PROSITE" id="PS50878"/>
    </source>
</evidence>
<dbReference type="Gene3D" id="3.30.420.10">
    <property type="entry name" value="Ribonuclease H-like superfamily/Ribonuclease H"/>
    <property type="match status" value="1"/>
</dbReference>
<proteinExistence type="predicted"/>
<dbReference type="GO" id="GO:0003676">
    <property type="term" value="F:nucleic acid binding"/>
    <property type="evidence" value="ECO:0007669"/>
    <property type="project" value="InterPro"/>
</dbReference>
<evidence type="ECO:0000313" key="3">
    <source>
        <dbReference type="Proteomes" id="UP000325315"/>
    </source>
</evidence>
<dbReference type="CDD" id="cd01650">
    <property type="entry name" value="RT_nLTR_like"/>
    <property type="match status" value="1"/>
</dbReference>
<dbReference type="EMBL" id="SMMG02000010">
    <property type="protein sequence ID" value="KAA3459010.1"/>
    <property type="molecule type" value="Genomic_DNA"/>
</dbReference>
<sequence>MKILSWNVRGLGNPRTTQRLRHTLRLHFPQMVFFMETKINKTRMEQVRRSCGFSNGIEVDPEGTMEGLCLAWKGGLPREERRMEAFRSTLEECRLTDVGLDRGVANENWMSMFPEATIQHLPHSISDHCPLLISTKNEDDQRSKKTFKFEAWWILEESFENKVKVIWESSSGDILQKLNKLKIGLGNWAKRICMTRRRNKELLNLKMSELLEAERSDNNLAELIETKLQLNLEIDKDERYWEQRARANWLRLGDRNTTFFHNHATQRRQKNCIRSLQNRTGEETKDMHGMAEIARNYFQELFETKARGSCTNLLTGIRQYITEEDNKSLTAQYTKEEIWEALQSMSATKAPGEDGFPPIFFQKCWHVIGAEVLSFCVQHLNGGIEVSPVNNTHIVLIPKKANPTNLSHFRPISLCNVIYKIMEKTIANRFRGVLENCIDNAQSAFVPGRLILDNVLLAYEILHTLKRKKFGKKGWMAVKLDMSKAYDRVEWSCLKKIMGKMGFDPNWISSIMNCIFIVSYSVILNGKIGETFHPLRGLRQGDPLSPFLFLIYGEGLSSLMRKATNEGHLKGVKASRHGPQISHLLFADDCILFGKANERGADIFKKILREYGNCTGQQVNFDKSTVFFSSNTREEEKSLITRMLGVQSSNDPERYLRLPNMVGRRKKEAFQNLKDRFKKRIDNWCVRHLSQRGKEVFIKAVLQAIPTYTMACFLLPKSLCTELESLITKFWWQKGQGKKGIHWCEWKKLCIAKEQGGLGFRNLDRFNVALLAKQGWRLFNYPNSLLAQVLKAKYFPHSDFIHAQLRNSLSLTWKSVWAAKGLLNDGLGWRIGRGDQVSVWNDRWIPGADNIQSSNCNNNTDIELVSSLIDPTTRKWKAELIEHTFPESIAQKILQIPLAEEMHEDFQVWYGEHSGEFTVRSDYKLLQDASLVPRDYLLQTDTKNFYKKMWNLQLPSKILITIWRLSWNFIPTRQALKFRRLISDSSYPWCLNAEEDCIHIFRQCPTALETWKNLNLLWVTQTAEIDLWVWLTWVFTIGCGTQCRLFCCTIWMIWSSRNKLVHEGKTISGAELANKVHLYITEINGSTGKSVTLRDSRRQDLTSSKKEATIYFAASFDSRSARSASEAHACLQAVELGITLGFQTTVITGDSKTVIKICNTKDVDKSVLGAIIRDIRRERKFFKESQFQFVPRSENRPVHDIATRALKSPPVWAFVLLLAVGPISNAWDLLLAF</sequence>
<dbReference type="Proteomes" id="UP000325315">
    <property type="component" value="Unassembled WGS sequence"/>
</dbReference>
<dbReference type="SUPFAM" id="SSF56672">
    <property type="entry name" value="DNA/RNA polymerases"/>
    <property type="match status" value="1"/>
</dbReference>
<accession>A0A5B6ULU5</accession>
<keyword evidence="2" id="KW-0695">RNA-directed DNA polymerase</keyword>
<dbReference type="PROSITE" id="PS50878">
    <property type="entry name" value="RT_POL"/>
    <property type="match status" value="1"/>
</dbReference>
<dbReference type="PANTHER" id="PTHR33116">
    <property type="entry name" value="REVERSE TRANSCRIPTASE ZINC-BINDING DOMAIN-CONTAINING PROTEIN-RELATED-RELATED"/>
    <property type="match status" value="1"/>
</dbReference>
<dbReference type="InterPro" id="IPR043502">
    <property type="entry name" value="DNA/RNA_pol_sf"/>
</dbReference>
<dbReference type="Pfam" id="PF13966">
    <property type="entry name" value="zf-RVT"/>
    <property type="match status" value="1"/>
</dbReference>
<dbReference type="InterPro" id="IPR036691">
    <property type="entry name" value="Endo/exonu/phosph_ase_sf"/>
</dbReference>
<evidence type="ECO:0000313" key="2">
    <source>
        <dbReference type="EMBL" id="KAA3459010.1"/>
    </source>
</evidence>
<dbReference type="InterPro" id="IPR026960">
    <property type="entry name" value="RVT-Znf"/>
</dbReference>
<dbReference type="Gene3D" id="3.60.10.10">
    <property type="entry name" value="Endonuclease/exonuclease/phosphatase"/>
    <property type="match status" value="1"/>
</dbReference>
<keyword evidence="2" id="KW-0548">Nucleotidyltransferase</keyword>
<dbReference type="CDD" id="cd06222">
    <property type="entry name" value="RNase_H_like"/>
    <property type="match status" value="1"/>
</dbReference>
<dbReference type="Pfam" id="PF13456">
    <property type="entry name" value="RVT_3"/>
    <property type="match status" value="1"/>
</dbReference>
<dbReference type="InterPro" id="IPR036397">
    <property type="entry name" value="RNaseH_sf"/>
</dbReference>
<dbReference type="InterPro" id="IPR002156">
    <property type="entry name" value="RNaseH_domain"/>
</dbReference>
<gene>
    <name evidence="2" type="ORF">EPI10_013543</name>
</gene>
<dbReference type="InterPro" id="IPR000477">
    <property type="entry name" value="RT_dom"/>
</dbReference>
<protein>
    <submittedName>
        <fullName evidence="2">Reverse transcriptase</fullName>
    </submittedName>
</protein>
<comment type="caution">
    <text evidence="2">The sequence shown here is derived from an EMBL/GenBank/DDBJ whole genome shotgun (WGS) entry which is preliminary data.</text>
</comment>
<dbReference type="InterPro" id="IPR044730">
    <property type="entry name" value="RNase_H-like_dom_plant"/>
</dbReference>
<dbReference type="SUPFAM" id="SSF56219">
    <property type="entry name" value="DNase I-like"/>
    <property type="match status" value="1"/>
</dbReference>
<dbReference type="PANTHER" id="PTHR33116:SF86">
    <property type="entry name" value="REVERSE TRANSCRIPTASE DOMAIN-CONTAINING PROTEIN"/>
    <property type="match status" value="1"/>
</dbReference>
<dbReference type="GO" id="GO:0004523">
    <property type="term" value="F:RNA-DNA hybrid ribonuclease activity"/>
    <property type="evidence" value="ECO:0007669"/>
    <property type="project" value="InterPro"/>
</dbReference>